<evidence type="ECO:0000313" key="6">
    <source>
        <dbReference type="Proteomes" id="UP000235116"/>
    </source>
</evidence>
<dbReference type="OrthoDB" id="5786186at2"/>
<name>A0A2K9LGG2_9GAMM</name>
<evidence type="ECO:0000256" key="3">
    <source>
        <dbReference type="SAM" id="SignalP"/>
    </source>
</evidence>
<feature type="signal peptide" evidence="3">
    <location>
        <begin position="1"/>
        <end position="25"/>
    </location>
</feature>
<evidence type="ECO:0000256" key="1">
    <source>
        <dbReference type="ARBA" id="ARBA00022729"/>
    </source>
</evidence>
<evidence type="ECO:0000313" key="5">
    <source>
        <dbReference type="EMBL" id="AUM11307.1"/>
    </source>
</evidence>
<dbReference type="AlphaFoldDB" id="A0A2K9LGG2"/>
<feature type="chain" id="PRO_5014985671" description="Outer membrane protein beta-barrel domain-containing protein" evidence="3">
    <location>
        <begin position="26"/>
        <end position="272"/>
    </location>
</feature>
<evidence type="ECO:0000256" key="2">
    <source>
        <dbReference type="SAM" id="MobiDB-lite"/>
    </source>
</evidence>
<dbReference type="RefSeq" id="WP_101892647.1">
    <property type="nucleotide sequence ID" value="NZ_CP022684.1"/>
</dbReference>
<proteinExistence type="predicted"/>
<dbReference type="Proteomes" id="UP000235116">
    <property type="component" value="Chromosome"/>
</dbReference>
<protein>
    <recommendedName>
        <fullName evidence="4">Outer membrane protein beta-barrel domain-containing protein</fullName>
    </recommendedName>
</protein>
<keyword evidence="1 3" id="KW-0732">Signal</keyword>
<dbReference type="Gene3D" id="2.40.160.20">
    <property type="match status" value="1"/>
</dbReference>
<evidence type="ECO:0000259" key="4">
    <source>
        <dbReference type="Pfam" id="PF13505"/>
    </source>
</evidence>
<gene>
    <name evidence="5" type="ORF">Kalk_02180</name>
</gene>
<dbReference type="KEGG" id="kak:Kalk_02180"/>
<feature type="region of interest" description="Disordered" evidence="2">
    <location>
        <begin position="230"/>
        <end position="253"/>
    </location>
</feature>
<keyword evidence="6" id="KW-1185">Reference proteome</keyword>
<feature type="domain" description="Outer membrane protein beta-barrel" evidence="4">
    <location>
        <begin position="11"/>
        <end position="229"/>
    </location>
</feature>
<accession>A0A2K9LGG2</accession>
<organism evidence="5 6">
    <name type="scientific">Ketobacter alkanivorans</name>
    <dbReference type="NCBI Taxonomy" id="1917421"/>
    <lineage>
        <taxon>Bacteria</taxon>
        <taxon>Pseudomonadati</taxon>
        <taxon>Pseudomonadota</taxon>
        <taxon>Gammaproteobacteria</taxon>
        <taxon>Pseudomonadales</taxon>
        <taxon>Ketobacteraceae</taxon>
        <taxon>Ketobacter</taxon>
    </lineage>
</organism>
<dbReference type="SUPFAM" id="SSF56925">
    <property type="entry name" value="OMPA-like"/>
    <property type="match status" value="1"/>
</dbReference>
<dbReference type="InterPro" id="IPR027385">
    <property type="entry name" value="Beta-barrel_OMP"/>
</dbReference>
<sequence length="272" mass="29979">MGILRFILPAVVAALGVIHTSNVCAGAFSDGRFYVGGGVGYSSYGSLEDLFVDPDLDNEFDDTAVGFGVFGGWELIPRYLSVELNYVDFGEVESELSETIMSGSGPELYITAMSGRTTTTGISLRGSIPFGDRLSAFAKLGISSWEFQYTYEDEVFLNGDQYEELTSKYSDTEDDNDLFFSVGMEYRLTEDLFIYGEYFSQQAEYSASDGSSYSWFEASSLMAGVRWQFSPPPRSSSRKKSDGTTKSSGSRDVTACDERFKDVSGLMCRGRD</sequence>
<dbReference type="Pfam" id="PF13505">
    <property type="entry name" value="OMP_b-brl"/>
    <property type="match status" value="1"/>
</dbReference>
<reference evidence="6" key="1">
    <citation type="submission" date="2017-08" db="EMBL/GenBank/DDBJ databases">
        <title>Direct submision.</title>
        <authorList>
            <person name="Kim S.-J."/>
            <person name="Rhee S.-K."/>
        </authorList>
    </citation>
    <scope>NUCLEOTIDE SEQUENCE [LARGE SCALE GENOMIC DNA]</scope>
    <source>
        <strain evidence="6">GI5</strain>
    </source>
</reference>
<dbReference type="EMBL" id="CP022684">
    <property type="protein sequence ID" value="AUM11307.1"/>
    <property type="molecule type" value="Genomic_DNA"/>
</dbReference>
<dbReference type="InterPro" id="IPR011250">
    <property type="entry name" value="OMP/PagP_B-barrel"/>
</dbReference>